<dbReference type="AlphaFoldDB" id="A0A8H8X108"/>
<feature type="signal peptide" evidence="1">
    <location>
        <begin position="1"/>
        <end position="19"/>
    </location>
</feature>
<reference evidence="2" key="1">
    <citation type="submission" date="2020-11" db="EMBL/GenBank/DDBJ databases">
        <title>Complete genome sequence of a novel pathogenic Methylobacterium strain isolated from rice in Vietnam.</title>
        <authorList>
            <person name="Lai K."/>
            <person name="Okazaki S."/>
            <person name="Higashi K."/>
            <person name="Mori H."/>
            <person name="Toyoda A."/>
            <person name="Kurokawa K."/>
        </authorList>
    </citation>
    <scope>NUCLEOTIDE SEQUENCE</scope>
    <source>
        <strain evidence="2">VL1</strain>
        <plasmid evidence="2">pVL1_6</plasmid>
    </source>
</reference>
<organism evidence="2 3">
    <name type="scientific">Methylobacterium indicum</name>
    <dbReference type="NCBI Taxonomy" id="1775910"/>
    <lineage>
        <taxon>Bacteria</taxon>
        <taxon>Pseudomonadati</taxon>
        <taxon>Pseudomonadota</taxon>
        <taxon>Alphaproteobacteria</taxon>
        <taxon>Hyphomicrobiales</taxon>
        <taxon>Methylobacteriaceae</taxon>
        <taxon>Methylobacterium</taxon>
    </lineage>
</organism>
<keyword evidence="2" id="KW-0614">Plasmid</keyword>
<feature type="chain" id="PRO_5034441967" evidence="1">
    <location>
        <begin position="20"/>
        <end position="99"/>
    </location>
</feature>
<geneLocation type="plasmid" evidence="2 3">
    <name>pVL1_6</name>
</geneLocation>
<dbReference type="Proteomes" id="UP000663508">
    <property type="component" value="Plasmid pVL1_6"/>
</dbReference>
<proteinExistence type="predicted"/>
<protein>
    <submittedName>
        <fullName evidence="2">Uncharacterized protein</fullName>
    </submittedName>
</protein>
<evidence type="ECO:0000313" key="3">
    <source>
        <dbReference type="Proteomes" id="UP000663508"/>
    </source>
</evidence>
<evidence type="ECO:0000256" key="1">
    <source>
        <dbReference type="SAM" id="SignalP"/>
    </source>
</evidence>
<keyword evidence="1" id="KW-0732">Signal</keyword>
<name>A0A8H8X108_9HYPH</name>
<gene>
    <name evidence="2" type="ORF">mvi_65940</name>
</gene>
<evidence type="ECO:0000313" key="2">
    <source>
        <dbReference type="EMBL" id="BCM88133.1"/>
    </source>
</evidence>
<sequence length="99" mass="10874">MHFVAVLFALAFSTAPGWAATKEECRKNGPILAETALKYRDAAHSMSEPSGLEGYMNEKGNLQGAYKAYAERRAEMAKAAKAYADAMEDFSYQLNVCAR</sequence>
<dbReference type="KEGG" id="mind:mvi_65940"/>
<dbReference type="EMBL" id="AP024151">
    <property type="protein sequence ID" value="BCM88133.1"/>
    <property type="molecule type" value="Genomic_DNA"/>
</dbReference>
<dbReference type="RefSeq" id="WP_207184187.1">
    <property type="nucleotide sequence ID" value="NZ_AP024151.1"/>
</dbReference>
<accession>A0A8H8X108</accession>